<dbReference type="Proteomes" id="UP000288293">
    <property type="component" value="Unassembled WGS sequence"/>
</dbReference>
<accession>A0A432W6U6</accession>
<reference evidence="2 3" key="1">
    <citation type="journal article" date="2011" name="Front. Microbiol.">
        <title>Genomic signatures of strain selection and enhancement in Bacillus atrophaeus var. globigii, a historical biowarfare simulant.</title>
        <authorList>
            <person name="Gibbons H.S."/>
            <person name="Broomall S.M."/>
            <person name="McNew L.A."/>
            <person name="Daligault H."/>
            <person name="Chapman C."/>
            <person name="Bruce D."/>
            <person name="Karavis M."/>
            <person name="Krepps M."/>
            <person name="McGregor P.A."/>
            <person name="Hong C."/>
            <person name="Park K.H."/>
            <person name="Akmal A."/>
            <person name="Feldman A."/>
            <person name="Lin J.S."/>
            <person name="Chang W.E."/>
            <person name="Higgs B.W."/>
            <person name="Demirev P."/>
            <person name="Lindquist J."/>
            <person name="Liem A."/>
            <person name="Fochler E."/>
            <person name="Read T.D."/>
            <person name="Tapia R."/>
            <person name="Johnson S."/>
            <person name="Bishop-Lilly K.A."/>
            <person name="Detter C."/>
            <person name="Han C."/>
            <person name="Sozhamannan S."/>
            <person name="Rosenzweig C.N."/>
            <person name="Skowronski E.W."/>
        </authorList>
    </citation>
    <scope>NUCLEOTIDE SEQUENCE [LARGE SCALE GENOMIC DNA]</scope>
    <source>
        <strain evidence="2 3">MLST1</strain>
    </source>
</reference>
<dbReference type="GO" id="GO:0008803">
    <property type="term" value="F:bis(5'-nucleosyl)-tetraphosphatase (symmetrical) activity"/>
    <property type="evidence" value="ECO:0007669"/>
    <property type="project" value="TreeGrafter"/>
</dbReference>
<proteinExistence type="predicted"/>
<dbReference type="Gene3D" id="3.60.21.10">
    <property type="match status" value="1"/>
</dbReference>
<dbReference type="AlphaFoldDB" id="A0A432W6U6"/>
<comment type="caution">
    <text evidence="2">The sequence shown here is derived from an EMBL/GenBank/DDBJ whole genome shotgun (WGS) entry which is preliminary data.</text>
</comment>
<evidence type="ECO:0000259" key="1">
    <source>
        <dbReference type="Pfam" id="PF00149"/>
    </source>
</evidence>
<organism evidence="2 3">
    <name type="scientific">Aliidiomarina minuta</name>
    <dbReference type="NCBI Taxonomy" id="880057"/>
    <lineage>
        <taxon>Bacteria</taxon>
        <taxon>Pseudomonadati</taxon>
        <taxon>Pseudomonadota</taxon>
        <taxon>Gammaproteobacteria</taxon>
        <taxon>Alteromonadales</taxon>
        <taxon>Idiomarinaceae</taxon>
        <taxon>Aliidiomarina</taxon>
    </lineage>
</organism>
<evidence type="ECO:0000313" key="2">
    <source>
        <dbReference type="EMBL" id="RUO25803.1"/>
    </source>
</evidence>
<dbReference type="InterPro" id="IPR029052">
    <property type="entry name" value="Metallo-depent_PP-like"/>
</dbReference>
<dbReference type="GO" id="GO:0005737">
    <property type="term" value="C:cytoplasm"/>
    <property type="evidence" value="ECO:0007669"/>
    <property type="project" value="TreeGrafter"/>
</dbReference>
<dbReference type="InterPro" id="IPR050126">
    <property type="entry name" value="Ap4A_hydrolase"/>
</dbReference>
<gene>
    <name evidence="2" type="ORF">CWE09_03470</name>
</gene>
<dbReference type="PANTHER" id="PTHR42850">
    <property type="entry name" value="METALLOPHOSPHOESTERASE"/>
    <property type="match status" value="1"/>
</dbReference>
<dbReference type="PANTHER" id="PTHR42850:SF4">
    <property type="entry name" value="ZINC-DEPENDENT ENDOPOLYPHOSPHATASE"/>
    <property type="match status" value="1"/>
</dbReference>
<dbReference type="EMBL" id="PIPL01000001">
    <property type="protein sequence ID" value="RUO25803.1"/>
    <property type="molecule type" value="Genomic_DNA"/>
</dbReference>
<evidence type="ECO:0000313" key="3">
    <source>
        <dbReference type="Proteomes" id="UP000288293"/>
    </source>
</evidence>
<name>A0A432W6U6_9GAMM</name>
<dbReference type="GO" id="GO:0110154">
    <property type="term" value="P:RNA decapping"/>
    <property type="evidence" value="ECO:0007669"/>
    <property type="project" value="TreeGrafter"/>
</dbReference>
<dbReference type="GO" id="GO:0016791">
    <property type="term" value="F:phosphatase activity"/>
    <property type="evidence" value="ECO:0007669"/>
    <property type="project" value="TreeGrafter"/>
</dbReference>
<dbReference type="Pfam" id="PF00149">
    <property type="entry name" value="Metallophos"/>
    <property type="match status" value="1"/>
</dbReference>
<sequence>MISMFVISIVKYCAMALYLYPFCVSGLKVGLPPSMQLKLNQPVHCLSENLQGRDFVVGDVHGCASLLEAALNQVNFDETRDRLLSVGDLIDRGPDSYALLSWLGKPWFFSCLGNHEEILLKFMASGDHELGSQWSSFGGSWFFRLRPQQRIELAEKISLNMSYAIECRLQQQLYAVMHADFPPDIGWPAFKQGIDCKPEWQRSCLWDRDRGKGLRLDSMEGIDRLFTGHHIVDEPRLIGNVQMIDTGAYKAQNGDGKLTLAQLAGDLHSFSLS</sequence>
<protein>
    <submittedName>
        <fullName evidence="2">Phosphoprotein phosphatase</fullName>
    </submittedName>
</protein>
<dbReference type="SUPFAM" id="SSF56300">
    <property type="entry name" value="Metallo-dependent phosphatases"/>
    <property type="match status" value="1"/>
</dbReference>
<feature type="domain" description="Calcineurin-like phosphoesterase" evidence="1">
    <location>
        <begin position="56"/>
        <end position="137"/>
    </location>
</feature>
<dbReference type="InterPro" id="IPR004843">
    <property type="entry name" value="Calcineurin-like_PHP"/>
</dbReference>
<keyword evidence="3" id="KW-1185">Reference proteome</keyword>